<evidence type="ECO:0000313" key="2">
    <source>
        <dbReference type="Proteomes" id="UP000029462"/>
    </source>
</evidence>
<accession>A0A090V2Q6</accession>
<name>A0A090V2Q6_PSEVU</name>
<keyword evidence="2" id="KW-1185">Reference proteome</keyword>
<sequence length="71" mass="7986">MSESLTFLLIQNEVEFCHNVRDGAIAVQGNAHNQQDHELSVEFTFIDTNFILGIKNLRNPLKGNGSLKTEK</sequence>
<gene>
    <name evidence="1" type="ORF">EV102420_10_01740</name>
</gene>
<dbReference type="Proteomes" id="UP000029462">
    <property type="component" value="Unassembled WGS sequence"/>
</dbReference>
<protein>
    <submittedName>
        <fullName evidence="1">Uncharacterized protein</fullName>
    </submittedName>
</protein>
<reference evidence="1 2" key="1">
    <citation type="submission" date="2014-09" db="EMBL/GenBank/DDBJ databases">
        <title>Whole genome shotgun sequence of Escherichia vulneris NBRC 102420.</title>
        <authorList>
            <person name="Yoshida Y."/>
            <person name="Hosoyama A."/>
            <person name="Tsuchikane K."/>
            <person name="Ohji S."/>
            <person name="Ichikawa N."/>
            <person name="Kimura A."/>
            <person name="Yamazoe A."/>
            <person name="Ezaki T."/>
            <person name="Fujita N."/>
        </authorList>
    </citation>
    <scope>NUCLEOTIDE SEQUENCE [LARGE SCALE GENOMIC DNA]</scope>
    <source>
        <strain evidence="1 2">NBRC 102420</strain>
    </source>
</reference>
<dbReference type="AlphaFoldDB" id="A0A090V2Q6"/>
<organism evidence="1 2">
    <name type="scientific">Pseudescherichia vulneris NBRC 102420</name>
    <dbReference type="NCBI Taxonomy" id="1115515"/>
    <lineage>
        <taxon>Bacteria</taxon>
        <taxon>Pseudomonadati</taxon>
        <taxon>Pseudomonadota</taxon>
        <taxon>Gammaproteobacteria</taxon>
        <taxon>Enterobacterales</taxon>
        <taxon>Enterobacteriaceae</taxon>
        <taxon>Pseudescherichia</taxon>
    </lineage>
</organism>
<comment type="caution">
    <text evidence="1">The sequence shown here is derived from an EMBL/GenBank/DDBJ whole genome shotgun (WGS) entry which is preliminary data.</text>
</comment>
<proteinExistence type="predicted"/>
<dbReference type="EMBL" id="BBMZ01000010">
    <property type="protein sequence ID" value="GAL58393.1"/>
    <property type="molecule type" value="Genomic_DNA"/>
</dbReference>
<evidence type="ECO:0000313" key="1">
    <source>
        <dbReference type="EMBL" id="GAL58393.1"/>
    </source>
</evidence>